<feature type="chain" id="PRO_5043779524" evidence="1">
    <location>
        <begin position="23"/>
        <end position="214"/>
    </location>
</feature>
<accession>A0AAW9Q9J4</accession>
<keyword evidence="4" id="KW-1185">Reference proteome</keyword>
<proteinExistence type="predicted"/>
<name>A0AAW9Q9J4_9BURK</name>
<keyword evidence="1" id="KW-0732">Signal</keyword>
<protein>
    <submittedName>
        <fullName evidence="3">PEP-CTERM sorting domain-containing protein</fullName>
    </submittedName>
</protein>
<dbReference type="RefSeq" id="WP_332287945.1">
    <property type="nucleotide sequence ID" value="NZ_JAZIBG010000009.1"/>
</dbReference>
<dbReference type="Proteomes" id="UP001336250">
    <property type="component" value="Unassembled WGS sequence"/>
</dbReference>
<evidence type="ECO:0000313" key="4">
    <source>
        <dbReference type="Proteomes" id="UP001336250"/>
    </source>
</evidence>
<comment type="caution">
    <text evidence="3">The sequence shown here is derived from an EMBL/GenBank/DDBJ whole genome shotgun (WGS) entry which is preliminary data.</text>
</comment>
<evidence type="ECO:0000313" key="3">
    <source>
        <dbReference type="EMBL" id="MEF7613028.1"/>
    </source>
</evidence>
<gene>
    <name evidence="3" type="ORF">V4F39_03825</name>
</gene>
<evidence type="ECO:0000256" key="1">
    <source>
        <dbReference type="SAM" id="SignalP"/>
    </source>
</evidence>
<reference evidence="3 4" key="1">
    <citation type="submission" date="2024-02" db="EMBL/GenBank/DDBJ databases">
        <title>Genome sequence of Aquincola sp. MAHUQ-54.</title>
        <authorList>
            <person name="Huq M.A."/>
        </authorList>
    </citation>
    <scope>NUCLEOTIDE SEQUENCE [LARGE SCALE GENOMIC DNA]</scope>
    <source>
        <strain evidence="3 4">MAHUQ-54</strain>
    </source>
</reference>
<feature type="signal peptide" evidence="1">
    <location>
        <begin position="1"/>
        <end position="22"/>
    </location>
</feature>
<dbReference type="Pfam" id="PF07589">
    <property type="entry name" value="PEP-CTERM"/>
    <property type="match status" value="1"/>
</dbReference>
<dbReference type="NCBIfam" id="TIGR02595">
    <property type="entry name" value="PEP_CTERM"/>
    <property type="match status" value="1"/>
</dbReference>
<dbReference type="AlphaFoldDB" id="A0AAW9Q9J4"/>
<evidence type="ECO:0000259" key="2">
    <source>
        <dbReference type="Pfam" id="PF07589"/>
    </source>
</evidence>
<feature type="domain" description="Ice-binding protein C-terminal" evidence="2">
    <location>
        <begin position="185"/>
        <end position="207"/>
    </location>
</feature>
<dbReference type="InterPro" id="IPR013424">
    <property type="entry name" value="Ice-binding_C"/>
</dbReference>
<dbReference type="EMBL" id="JAZIBG010000009">
    <property type="protein sequence ID" value="MEF7613028.1"/>
    <property type="molecule type" value="Genomic_DNA"/>
</dbReference>
<sequence>MSTPIAASLALLSLLGTAGAQAAPTYLNGTNITVSVGPGTSPGSFNNTFANGATIAKVIDAPSAAAEEFHTQATHIWFTADQAGGGLELLFDFGTAYDIGTLHFWNYTSEDYDVDHIAFSFFNQANALVGTLEVTPALGSSPGIRAQDILLAAPLNVRYVTAFVSGSNRQVDFQNIGFTADVSAPIPEPGTVGLMAAGLLGLLSHRRWRRGAHR</sequence>
<organism evidence="3 4">
    <name type="scientific">Aquincola agrisoli</name>
    <dbReference type="NCBI Taxonomy" id="3119538"/>
    <lineage>
        <taxon>Bacteria</taxon>
        <taxon>Pseudomonadati</taxon>
        <taxon>Pseudomonadota</taxon>
        <taxon>Betaproteobacteria</taxon>
        <taxon>Burkholderiales</taxon>
        <taxon>Sphaerotilaceae</taxon>
        <taxon>Aquincola</taxon>
    </lineage>
</organism>